<gene>
    <name evidence="2" type="ORF">HKK74_26925</name>
</gene>
<name>A0ABR7LW80_9ACTN</name>
<keyword evidence="1" id="KW-1133">Transmembrane helix</keyword>
<dbReference type="Proteomes" id="UP000805614">
    <property type="component" value="Unassembled WGS sequence"/>
</dbReference>
<evidence type="ECO:0000313" key="3">
    <source>
        <dbReference type="Proteomes" id="UP000805614"/>
    </source>
</evidence>
<feature type="transmembrane region" description="Helical" evidence="1">
    <location>
        <begin position="32"/>
        <end position="51"/>
    </location>
</feature>
<proteinExistence type="predicted"/>
<reference evidence="2 3" key="1">
    <citation type="submission" date="2020-06" db="EMBL/GenBank/DDBJ databases">
        <title>Actinomadura xiongansis sp. nov., isolated from soil of Baiyangdian.</title>
        <authorList>
            <person name="Zhang X."/>
        </authorList>
    </citation>
    <scope>NUCLEOTIDE SEQUENCE [LARGE SCALE GENOMIC DNA]</scope>
    <source>
        <strain evidence="2 3">HBUM206468</strain>
    </source>
</reference>
<keyword evidence="3" id="KW-1185">Reference proteome</keyword>
<sequence>MKTTAEYKREAAVLEVRSPGWIVLWGDYTRKFWAFAGWIASEAIVIAATTVQEMERRMRLIEAHYPQRPTWTGQR</sequence>
<evidence type="ECO:0000313" key="2">
    <source>
        <dbReference type="EMBL" id="MBC6469102.1"/>
    </source>
</evidence>
<accession>A0ABR7LW80</accession>
<organism evidence="2 3">
    <name type="scientific">Actinomadura alba</name>
    <dbReference type="NCBI Taxonomy" id="406431"/>
    <lineage>
        <taxon>Bacteria</taxon>
        <taxon>Bacillati</taxon>
        <taxon>Actinomycetota</taxon>
        <taxon>Actinomycetes</taxon>
        <taxon>Streptosporangiales</taxon>
        <taxon>Thermomonosporaceae</taxon>
        <taxon>Actinomadura</taxon>
    </lineage>
</organism>
<dbReference type="EMBL" id="JABVEC010000023">
    <property type="protein sequence ID" value="MBC6469102.1"/>
    <property type="molecule type" value="Genomic_DNA"/>
</dbReference>
<keyword evidence="1" id="KW-0812">Transmembrane</keyword>
<protein>
    <submittedName>
        <fullName evidence="2">Uncharacterized protein</fullName>
    </submittedName>
</protein>
<dbReference type="RefSeq" id="WP_187246139.1">
    <property type="nucleotide sequence ID" value="NZ_BAAAOK010000037.1"/>
</dbReference>
<evidence type="ECO:0000256" key="1">
    <source>
        <dbReference type="SAM" id="Phobius"/>
    </source>
</evidence>
<comment type="caution">
    <text evidence="2">The sequence shown here is derived from an EMBL/GenBank/DDBJ whole genome shotgun (WGS) entry which is preliminary data.</text>
</comment>
<keyword evidence="1" id="KW-0472">Membrane</keyword>